<dbReference type="AlphaFoldDB" id="A0A6P3X8D6"/>
<keyword evidence="6 10" id="KW-1133">Transmembrane helix</keyword>
<keyword evidence="3 10" id="KW-0716">Sensory transduction</keyword>
<dbReference type="GO" id="GO:0007165">
    <property type="term" value="P:signal transduction"/>
    <property type="evidence" value="ECO:0007669"/>
    <property type="project" value="UniProtKB-KW"/>
</dbReference>
<evidence type="ECO:0000256" key="2">
    <source>
        <dbReference type="ARBA" id="ARBA00022475"/>
    </source>
</evidence>
<dbReference type="PANTHER" id="PTHR21137">
    <property type="entry name" value="ODORANT RECEPTOR"/>
    <property type="match status" value="1"/>
</dbReference>
<dbReference type="InterPro" id="IPR004117">
    <property type="entry name" value="7tm6_olfct_rcpt"/>
</dbReference>
<evidence type="ECO:0000256" key="1">
    <source>
        <dbReference type="ARBA" id="ARBA00004651"/>
    </source>
</evidence>
<evidence type="ECO:0000256" key="3">
    <source>
        <dbReference type="ARBA" id="ARBA00022606"/>
    </source>
</evidence>
<keyword evidence="4 10" id="KW-0812">Transmembrane</keyword>
<dbReference type="GO" id="GO:0005886">
    <property type="term" value="C:plasma membrane"/>
    <property type="evidence" value="ECO:0007669"/>
    <property type="project" value="UniProtKB-SubCell"/>
</dbReference>
<evidence type="ECO:0000256" key="6">
    <source>
        <dbReference type="ARBA" id="ARBA00022989"/>
    </source>
</evidence>
<dbReference type="OrthoDB" id="7699053at2759"/>
<comment type="caution">
    <text evidence="10">Lacks conserved residue(s) required for the propagation of feature annotation.</text>
</comment>
<dbReference type="PANTHER" id="PTHR21137:SF35">
    <property type="entry name" value="ODORANT RECEPTOR 19A-RELATED"/>
    <property type="match status" value="1"/>
</dbReference>
<dbReference type="GO" id="GO:0005549">
    <property type="term" value="F:odorant binding"/>
    <property type="evidence" value="ECO:0007669"/>
    <property type="project" value="InterPro"/>
</dbReference>
<feature type="transmembrane region" description="Helical" evidence="10">
    <location>
        <begin position="31"/>
        <end position="53"/>
    </location>
</feature>
<accession>A0A6P3X8D6</accession>
<protein>
    <recommendedName>
        <fullName evidence="10">Odorant receptor</fullName>
    </recommendedName>
</protein>
<feature type="non-terminal residue" evidence="12">
    <location>
        <position position="378"/>
    </location>
</feature>
<feature type="transmembrane region" description="Helical" evidence="10">
    <location>
        <begin position="123"/>
        <end position="147"/>
    </location>
</feature>
<name>A0A6P3X8D6_DINQU</name>
<evidence type="ECO:0000256" key="8">
    <source>
        <dbReference type="ARBA" id="ARBA00023170"/>
    </source>
</evidence>
<sequence length="378" mass="44073">MDVIWSRHYGLVEKLSLFTGMWPYLKPRTRYLRIGLMSITAVAIFVPQIAYQIRCERDIQCILTCVPTFLFTIVNIVSLYTFSINSSKIKRLIERLFVDWEELETPEEIEIFKSHALFCKRFFAIYSAYCFLGVYGFTSASLVSPILDVLMPLNESRPVLLPIPAYYFVDTRQYLIYIYGYAIVSCGIFMTAIVAHDCIFVTYIEHVCCMFTILGSRFECLFTIHNNAEKNTKSDSDETYCKRIAYLVHMHRQILEFVKLVEKIFTIPFALQLLILITQQEAGGLEMSRYIFYVMGQLFHLFCLSFEGQKLINHSLEICDKIYDSSWYEASIKSQKLLILTMLRSFRPTFLSAGEIYVFSLESFTTVKKKVNCYRLGM</sequence>
<keyword evidence="8 10" id="KW-0675">Receptor</keyword>
<feature type="transmembrane region" description="Helical" evidence="10">
    <location>
        <begin position="174"/>
        <end position="195"/>
    </location>
</feature>
<evidence type="ECO:0000313" key="11">
    <source>
        <dbReference type="Proteomes" id="UP000515204"/>
    </source>
</evidence>
<proteinExistence type="inferred from homology"/>
<reference evidence="12" key="1">
    <citation type="submission" date="2025-08" db="UniProtKB">
        <authorList>
            <consortium name="RefSeq"/>
        </authorList>
    </citation>
    <scope>IDENTIFICATION</scope>
</reference>
<keyword evidence="11" id="KW-1185">Reference proteome</keyword>
<comment type="subcellular location">
    <subcellularLocation>
        <location evidence="1 10">Cell membrane</location>
        <topology evidence="1 10">Multi-pass membrane protein</topology>
    </subcellularLocation>
</comment>
<keyword evidence="2" id="KW-1003">Cell membrane</keyword>
<comment type="similarity">
    <text evidence="10">Belongs to the insect chemoreceptor superfamily. Heteromeric odorant receptor channel (TC 1.A.69) family.</text>
</comment>
<keyword evidence="9 10" id="KW-0807">Transducer</keyword>
<evidence type="ECO:0000256" key="5">
    <source>
        <dbReference type="ARBA" id="ARBA00022725"/>
    </source>
</evidence>
<dbReference type="Proteomes" id="UP000515204">
    <property type="component" value="Unplaced"/>
</dbReference>
<evidence type="ECO:0000256" key="4">
    <source>
        <dbReference type="ARBA" id="ARBA00022692"/>
    </source>
</evidence>
<keyword evidence="5 10" id="KW-0552">Olfaction</keyword>
<evidence type="ECO:0000256" key="10">
    <source>
        <dbReference type="RuleBase" id="RU351113"/>
    </source>
</evidence>
<evidence type="ECO:0000256" key="7">
    <source>
        <dbReference type="ARBA" id="ARBA00023136"/>
    </source>
</evidence>
<keyword evidence="7 10" id="KW-0472">Membrane</keyword>
<gene>
    <name evidence="12" type="primary">LOC106744155</name>
</gene>
<dbReference type="Pfam" id="PF02949">
    <property type="entry name" value="7tm_6"/>
    <property type="match status" value="1"/>
</dbReference>
<dbReference type="KEGG" id="dqu:106744155"/>
<dbReference type="GeneID" id="106744155"/>
<dbReference type="RefSeq" id="XP_014474134.1">
    <property type="nucleotide sequence ID" value="XM_014618648.1"/>
</dbReference>
<evidence type="ECO:0000313" key="12">
    <source>
        <dbReference type="RefSeq" id="XP_014474134.1"/>
    </source>
</evidence>
<evidence type="ECO:0000256" key="9">
    <source>
        <dbReference type="ARBA" id="ARBA00023224"/>
    </source>
</evidence>
<dbReference type="GO" id="GO:0004984">
    <property type="term" value="F:olfactory receptor activity"/>
    <property type="evidence" value="ECO:0007669"/>
    <property type="project" value="InterPro"/>
</dbReference>
<organism evidence="11 12">
    <name type="scientific">Dinoponera quadriceps</name>
    <name type="common">South American ant</name>
    <dbReference type="NCBI Taxonomy" id="609295"/>
    <lineage>
        <taxon>Eukaryota</taxon>
        <taxon>Metazoa</taxon>
        <taxon>Ecdysozoa</taxon>
        <taxon>Arthropoda</taxon>
        <taxon>Hexapoda</taxon>
        <taxon>Insecta</taxon>
        <taxon>Pterygota</taxon>
        <taxon>Neoptera</taxon>
        <taxon>Endopterygota</taxon>
        <taxon>Hymenoptera</taxon>
        <taxon>Apocrita</taxon>
        <taxon>Aculeata</taxon>
        <taxon>Formicoidea</taxon>
        <taxon>Formicidae</taxon>
        <taxon>Ponerinae</taxon>
        <taxon>Ponerini</taxon>
        <taxon>Dinoponera</taxon>
    </lineage>
</organism>
<feature type="transmembrane region" description="Helical" evidence="10">
    <location>
        <begin position="59"/>
        <end position="82"/>
    </location>
</feature>